<dbReference type="AlphaFoldDB" id="A0A511JLW0"/>
<keyword evidence="1" id="KW-1133">Transmembrane helix</keyword>
<feature type="transmembrane region" description="Helical" evidence="1">
    <location>
        <begin position="252"/>
        <end position="270"/>
    </location>
</feature>
<feature type="domain" description="CAAX prenyl protease 2/Lysostaphin resistance protein A-like" evidence="2">
    <location>
        <begin position="111"/>
        <end position="224"/>
    </location>
</feature>
<proteinExistence type="predicted"/>
<dbReference type="Proteomes" id="UP000321049">
    <property type="component" value="Unassembled WGS sequence"/>
</dbReference>
<organism evidence="3 4">
    <name type="scientific">Cellulomonas terrae</name>
    <dbReference type="NCBI Taxonomy" id="311234"/>
    <lineage>
        <taxon>Bacteria</taxon>
        <taxon>Bacillati</taxon>
        <taxon>Actinomycetota</taxon>
        <taxon>Actinomycetes</taxon>
        <taxon>Micrococcales</taxon>
        <taxon>Cellulomonadaceae</taxon>
        <taxon>Cellulomonas</taxon>
    </lineage>
</organism>
<feature type="transmembrane region" description="Helical" evidence="1">
    <location>
        <begin position="189"/>
        <end position="206"/>
    </location>
</feature>
<feature type="transmembrane region" description="Helical" evidence="1">
    <location>
        <begin position="213"/>
        <end position="232"/>
    </location>
</feature>
<accession>A0A511JLW0</accession>
<evidence type="ECO:0000259" key="2">
    <source>
        <dbReference type="Pfam" id="PF02517"/>
    </source>
</evidence>
<dbReference type="Pfam" id="PF02517">
    <property type="entry name" value="Rce1-like"/>
    <property type="match status" value="1"/>
</dbReference>
<gene>
    <name evidence="3" type="ORF">CTE05_25250</name>
</gene>
<dbReference type="EMBL" id="BJWH01000013">
    <property type="protein sequence ID" value="GEL98978.1"/>
    <property type="molecule type" value="Genomic_DNA"/>
</dbReference>
<comment type="caution">
    <text evidence="3">The sequence shown here is derived from an EMBL/GenBank/DDBJ whole genome shotgun (WGS) entry which is preliminary data.</text>
</comment>
<keyword evidence="1" id="KW-0812">Transmembrane</keyword>
<evidence type="ECO:0000313" key="4">
    <source>
        <dbReference type="Proteomes" id="UP000321049"/>
    </source>
</evidence>
<feature type="transmembrane region" description="Helical" evidence="1">
    <location>
        <begin position="71"/>
        <end position="94"/>
    </location>
</feature>
<evidence type="ECO:0000313" key="3">
    <source>
        <dbReference type="EMBL" id="GEL98978.1"/>
    </source>
</evidence>
<evidence type="ECO:0000256" key="1">
    <source>
        <dbReference type="SAM" id="Phobius"/>
    </source>
</evidence>
<feature type="transmembrane region" description="Helical" evidence="1">
    <location>
        <begin position="144"/>
        <end position="169"/>
    </location>
</feature>
<feature type="transmembrane region" description="Helical" evidence="1">
    <location>
        <begin position="30"/>
        <end position="51"/>
    </location>
</feature>
<name>A0A511JLW0_9CELL</name>
<sequence length="296" mass="30618">MLGWLVLGVGIGVAIGVAEAVGRWASLGTAGVMVLQALLASALVVPAVVLLRTRADRRSLPGLGLDRSVALPVGLGLGVGLGTGAIVWVPAWLVGWVEVGDVEPGALVRFLLLNTLVLLLFEAFPEELALRGYTWSTIRDGWRVAAATLVTTALFPCTSLVINAASWASATVLGSAPDAPTVFPAGADPVAYVVQLVVFGLVLVAARRVPVRGALLVAVAFHLAQLTVNRLVLGGTSWLPTGVDVELAHPDVIALVLVHLALSGLVLVLLRRRVHPPAGGAPDTTHLVLQGDGQHV</sequence>
<reference evidence="3 4" key="1">
    <citation type="submission" date="2019-07" db="EMBL/GenBank/DDBJ databases">
        <title>Whole genome shotgun sequence of Cellulomonas terrae NBRC 100819.</title>
        <authorList>
            <person name="Hosoyama A."/>
            <person name="Uohara A."/>
            <person name="Ohji S."/>
            <person name="Ichikawa N."/>
        </authorList>
    </citation>
    <scope>NUCLEOTIDE SEQUENCE [LARGE SCALE GENOMIC DNA]</scope>
    <source>
        <strain evidence="3 4">NBRC 100819</strain>
    </source>
</reference>
<keyword evidence="1" id="KW-0472">Membrane</keyword>
<feature type="transmembrane region" description="Helical" evidence="1">
    <location>
        <begin position="106"/>
        <end position="124"/>
    </location>
</feature>
<dbReference type="InterPro" id="IPR003675">
    <property type="entry name" value="Rce1/LyrA-like_dom"/>
</dbReference>
<protein>
    <recommendedName>
        <fullName evidence="2">CAAX prenyl protease 2/Lysostaphin resistance protein A-like domain-containing protein</fullName>
    </recommendedName>
</protein>
<keyword evidence="4" id="KW-1185">Reference proteome</keyword>